<dbReference type="FunFam" id="3.40.50.261:FF:000001">
    <property type="entry name" value="Succinate--CoA ligase [ADP-forming] subunit beta"/>
    <property type="match status" value="1"/>
</dbReference>
<feature type="binding site" evidence="7">
    <location>
        <position position="151"/>
    </location>
    <ligand>
        <name>ATP</name>
        <dbReference type="ChEBI" id="CHEBI:30616"/>
    </ligand>
</feature>
<evidence type="ECO:0000256" key="4">
    <source>
        <dbReference type="ARBA" id="ARBA00022723"/>
    </source>
</evidence>
<dbReference type="Gene3D" id="3.30.470.20">
    <property type="entry name" value="ATP-grasp fold, B domain"/>
    <property type="match status" value="1"/>
</dbReference>
<feature type="binding site" evidence="7">
    <location>
        <position position="90"/>
    </location>
    <ligand>
        <name>ATP</name>
        <dbReference type="ChEBI" id="CHEBI:30616"/>
    </ligand>
</feature>
<evidence type="ECO:0000256" key="2">
    <source>
        <dbReference type="ARBA" id="ARBA00022532"/>
    </source>
</evidence>
<dbReference type="HAMAP" id="MF_00558">
    <property type="entry name" value="Succ_CoA_beta"/>
    <property type="match status" value="1"/>
</dbReference>
<dbReference type="InterPro" id="IPR005811">
    <property type="entry name" value="SUCC_ACL_C"/>
</dbReference>
<feature type="binding site" evidence="7">
    <location>
        <position position="316"/>
    </location>
    <ligand>
        <name>substrate</name>
        <note>ligand shared with subunit alpha</note>
    </ligand>
</feature>
<evidence type="ECO:0000256" key="1">
    <source>
        <dbReference type="ARBA" id="ARBA00009182"/>
    </source>
</evidence>
<dbReference type="PROSITE" id="PS50975">
    <property type="entry name" value="ATP_GRASP"/>
    <property type="match status" value="1"/>
</dbReference>
<dbReference type="GO" id="GO:0006104">
    <property type="term" value="P:succinyl-CoA metabolic process"/>
    <property type="evidence" value="ECO:0007669"/>
    <property type="project" value="TreeGrafter"/>
</dbReference>
<comment type="function">
    <text evidence="7">Succinyl-CoA synthetase functions in the citric acid cycle (TCA), coupling the hydrolysis of succinyl-CoA to the synthesis of either ATP or GTP and thus represents the only step of substrate-level phosphorylation in the TCA. The beta subunit provides nucleotide specificity of the enzyme and binds the substrate succinate, while the binding sites for coenzyme A and phosphate are found in the alpha subunit.</text>
</comment>
<feature type="binding site" evidence="7">
    <location>
        <begin position="373"/>
        <end position="375"/>
    </location>
    <ligand>
        <name>substrate</name>
        <note>ligand shared with subunit alpha</note>
    </ligand>
</feature>
<keyword evidence="11" id="KW-1185">Reference proteome</keyword>
<dbReference type="AlphaFoldDB" id="A0A517MVW2"/>
<dbReference type="GO" id="GO:0005829">
    <property type="term" value="C:cytosol"/>
    <property type="evidence" value="ECO:0007669"/>
    <property type="project" value="TreeGrafter"/>
</dbReference>
<name>A0A517MVW2_9BACT</name>
<dbReference type="InterPro" id="IPR011761">
    <property type="entry name" value="ATP-grasp"/>
</dbReference>
<comment type="catalytic activity">
    <reaction evidence="7">
        <text>GTP + succinate + CoA = succinyl-CoA + GDP + phosphate</text>
        <dbReference type="Rhea" id="RHEA:22120"/>
        <dbReference type="ChEBI" id="CHEBI:30031"/>
        <dbReference type="ChEBI" id="CHEBI:37565"/>
        <dbReference type="ChEBI" id="CHEBI:43474"/>
        <dbReference type="ChEBI" id="CHEBI:57287"/>
        <dbReference type="ChEBI" id="CHEBI:57292"/>
        <dbReference type="ChEBI" id="CHEBI:58189"/>
    </reaction>
</comment>
<dbReference type="PROSITE" id="PS01217">
    <property type="entry name" value="SUCCINYL_COA_LIG_3"/>
    <property type="match status" value="1"/>
</dbReference>
<dbReference type="GO" id="GO:0042709">
    <property type="term" value="C:succinate-CoA ligase complex"/>
    <property type="evidence" value="ECO:0007669"/>
    <property type="project" value="UniProtKB-ARBA"/>
</dbReference>
<dbReference type="GO" id="GO:0005524">
    <property type="term" value="F:ATP binding"/>
    <property type="evidence" value="ECO:0007669"/>
    <property type="project" value="UniProtKB-UniRule"/>
</dbReference>
<dbReference type="NCBIfam" id="TIGR01016">
    <property type="entry name" value="sucCoAbeta"/>
    <property type="match status" value="1"/>
</dbReference>
<comment type="pathway">
    <text evidence="7">Carbohydrate metabolism; tricarboxylic acid cycle; succinate from succinyl-CoA (ligase route): step 1/1.</text>
</comment>
<dbReference type="InterPro" id="IPR013650">
    <property type="entry name" value="ATP-grasp_succ-CoA_synth-type"/>
</dbReference>
<evidence type="ECO:0000256" key="3">
    <source>
        <dbReference type="ARBA" id="ARBA00022598"/>
    </source>
</evidence>
<evidence type="ECO:0000256" key="7">
    <source>
        <dbReference type="HAMAP-Rule" id="MF_00558"/>
    </source>
</evidence>
<feature type="binding site" evidence="7">
    <location>
        <position position="159"/>
    </location>
    <ligand>
        <name>ATP</name>
        <dbReference type="ChEBI" id="CHEBI:30616"/>
    </ligand>
</feature>
<reference evidence="10 11" key="1">
    <citation type="submission" date="2019-02" db="EMBL/GenBank/DDBJ databases">
        <title>Deep-cultivation of Planctomycetes and their phenomic and genomic characterization uncovers novel biology.</title>
        <authorList>
            <person name="Wiegand S."/>
            <person name="Jogler M."/>
            <person name="Boedeker C."/>
            <person name="Pinto D."/>
            <person name="Vollmers J."/>
            <person name="Rivas-Marin E."/>
            <person name="Kohn T."/>
            <person name="Peeters S.H."/>
            <person name="Heuer A."/>
            <person name="Rast P."/>
            <person name="Oberbeckmann S."/>
            <person name="Bunk B."/>
            <person name="Jeske O."/>
            <person name="Meyerdierks A."/>
            <person name="Storesund J.E."/>
            <person name="Kallscheuer N."/>
            <person name="Luecker S."/>
            <person name="Lage O.M."/>
            <person name="Pohl T."/>
            <person name="Merkel B.J."/>
            <person name="Hornburger P."/>
            <person name="Mueller R.-W."/>
            <person name="Bruemmer F."/>
            <person name="Labrenz M."/>
            <person name="Spormann A.M."/>
            <person name="Op den Camp H."/>
            <person name="Overmann J."/>
            <person name="Amann R."/>
            <person name="Jetten M.S.M."/>
            <person name="Mascher T."/>
            <person name="Medema M.H."/>
            <person name="Devos D.P."/>
            <person name="Kaster A.-K."/>
            <person name="Ovreas L."/>
            <person name="Rohde M."/>
            <person name="Galperin M.Y."/>
            <person name="Jogler C."/>
        </authorList>
    </citation>
    <scope>NUCLEOTIDE SEQUENCE [LARGE SCALE GENOMIC DNA]</scope>
    <source>
        <strain evidence="10 11">HG15A2</strain>
    </source>
</reference>
<dbReference type="PIRSF" id="PIRSF001554">
    <property type="entry name" value="SucCS_beta"/>
    <property type="match status" value="1"/>
</dbReference>
<dbReference type="Gene3D" id="3.40.50.261">
    <property type="entry name" value="Succinyl-CoA synthetase domains"/>
    <property type="match status" value="1"/>
</dbReference>
<comment type="catalytic activity">
    <reaction evidence="7">
        <text>succinate + ATP + CoA = succinyl-CoA + ADP + phosphate</text>
        <dbReference type="Rhea" id="RHEA:17661"/>
        <dbReference type="ChEBI" id="CHEBI:30031"/>
        <dbReference type="ChEBI" id="CHEBI:30616"/>
        <dbReference type="ChEBI" id="CHEBI:43474"/>
        <dbReference type="ChEBI" id="CHEBI:57287"/>
        <dbReference type="ChEBI" id="CHEBI:57292"/>
        <dbReference type="ChEBI" id="CHEBI:456216"/>
        <dbReference type="EC" id="6.2.1.5"/>
    </reaction>
</comment>
<keyword evidence="5 7" id="KW-0547">Nucleotide-binding</keyword>
<evidence type="ECO:0000256" key="5">
    <source>
        <dbReference type="ARBA" id="ARBA00022741"/>
    </source>
</evidence>
<keyword evidence="6 7" id="KW-0460">Magnesium</keyword>
<comment type="cofactor">
    <cofactor evidence="7">
        <name>Mg(2+)</name>
        <dbReference type="ChEBI" id="CHEBI:18420"/>
    </cofactor>
    <text evidence="7">Binds 1 Mg(2+) ion per subunit.</text>
</comment>
<dbReference type="InterPro" id="IPR005809">
    <property type="entry name" value="Succ_CoA_ligase-like_bsu"/>
</dbReference>
<feature type="binding site" evidence="7">
    <location>
        <position position="154"/>
    </location>
    <ligand>
        <name>ATP</name>
        <dbReference type="ChEBI" id="CHEBI:30616"/>
    </ligand>
</feature>
<dbReference type="FunFam" id="3.30.470.20:FF:000002">
    <property type="entry name" value="Succinate--CoA ligase [ADP-forming] subunit beta"/>
    <property type="match status" value="1"/>
</dbReference>
<dbReference type="KEGG" id="amob:HG15A2_23070"/>
<dbReference type="GO" id="GO:0006099">
    <property type="term" value="P:tricarboxylic acid cycle"/>
    <property type="evidence" value="ECO:0007669"/>
    <property type="project" value="UniProtKB-UniRule"/>
</dbReference>
<keyword evidence="4 7" id="KW-0479">Metal-binding</keyword>
<dbReference type="PANTHER" id="PTHR11815:SF10">
    <property type="entry name" value="SUCCINATE--COA LIGASE [GDP-FORMING] SUBUNIT BETA, MITOCHONDRIAL"/>
    <property type="match status" value="1"/>
</dbReference>
<proteinExistence type="inferred from homology"/>
<sequence length="440" mass="47028">MGCVSFRLLYFLAFFAHLAVQKTVRLALYSTKSPAGLFITSANTMKIHEYQAKELFRNAGIAVPEGHVATTPEEAAAAYKQLGGEIAVVKAQIHAGGRGKGTIKTNRDQRGVQLVRSAEEASSVAEALLGKELETIQTGPAGKKVKQVFVEAGCDIDRELYLGIVVDRASGLPVLMTSEEGGVNIEEVAEKTPELIFKEAFHPDQGLQKEQVESLCKKLNITGDSVASANDLMTKLCKLFVELDCSIAEINPLVVTKSGQVMALDAKVNFDDNALFRHKELLELRDLDEEDPAEVRAGKAGLSYVQLEGNIGCLVNGAGLAMSTMDLIKLHGGEPANFLDVGGGAQTEQVTEAFRILLGDKNVKAVLVNIFGGIMQCTTIANAVLEAYKQVGFNVPLVVRLEGTEVEEGRKILAESDVDIITAEGLTDAAEKVVAAANAA</sequence>
<dbReference type="UniPathway" id="UPA00223">
    <property type="reaction ID" value="UER00999"/>
</dbReference>
<dbReference type="EMBL" id="CP036263">
    <property type="protein sequence ID" value="QDS99018.1"/>
    <property type="molecule type" value="Genomic_DNA"/>
</dbReference>
<dbReference type="PANTHER" id="PTHR11815">
    <property type="entry name" value="SUCCINYL-COA SYNTHETASE BETA CHAIN"/>
    <property type="match status" value="1"/>
</dbReference>
<dbReference type="Gene3D" id="3.30.1490.20">
    <property type="entry name" value="ATP-grasp fold, A domain"/>
    <property type="match status" value="1"/>
</dbReference>
<dbReference type="SUPFAM" id="SSF52210">
    <property type="entry name" value="Succinyl-CoA synthetase domains"/>
    <property type="match status" value="1"/>
</dbReference>
<dbReference type="InterPro" id="IPR016102">
    <property type="entry name" value="Succinyl-CoA_synth-like"/>
</dbReference>
<dbReference type="SUPFAM" id="SSF56059">
    <property type="entry name" value="Glutathione synthetase ATP-binding domain-like"/>
    <property type="match status" value="1"/>
</dbReference>
<dbReference type="GO" id="GO:0000287">
    <property type="term" value="F:magnesium ion binding"/>
    <property type="evidence" value="ECO:0007669"/>
    <property type="project" value="UniProtKB-UniRule"/>
</dbReference>
<comment type="similarity">
    <text evidence="1 7">Belongs to the succinate/malate CoA ligase beta subunit family.</text>
</comment>
<evidence type="ECO:0000259" key="9">
    <source>
        <dbReference type="PROSITE" id="PS50975"/>
    </source>
</evidence>
<dbReference type="FunFam" id="3.30.1490.20:FF:000002">
    <property type="entry name" value="Succinate--CoA ligase [ADP-forming] subunit beta"/>
    <property type="match status" value="1"/>
</dbReference>
<keyword evidence="2 7" id="KW-0816">Tricarboxylic acid cycle</keyword>
<protein>
    <recommendedName>
        <fullName evidence="7">Succinate--CoA ligase [ADP-forming] subunit beta</fullName>
        <ecNumber evidence="7">6.2.1.5</ecNumber>
    </recommendedName>
    <alternativeName>
        <fullName evidence="7">Succinyl-CoA synthetase subunit beta</fullName>
        <shortName evidence="7">SCS-beta</shortName>
    </alternativeName>
</protein>
<evidence type="ECO:0000256" key="8">
    <source>
        <dbReference type="PROSITE-ProRule" id="PRU00409"/>
    </source>
</evidence>
<dbReference type="Proteomes" id="UP000319852">
    <property type="component" value="Chromosome"/>
</dbReference>
<gene>
    <name evidence="7 10" type="primary">sucC</name>
    <name evidence="10" type="ORF">HG15A2_23070</name>
</gene>
<accession>A0A517MVW2</accession>
<dbReference type="GO" id="GO:0004776">
    <property type="term" value="F:succinate-CoA ligase (GDP-forming) activity"/>
    <property type="evidence" value="ECO:0007669"/>
    <property type="project" value="RHEA"/>
</dbReference>
<dbReference type="NCBIfam" id="NF001913">
    <property type="entry name" value="PRK00696.1"/>
    <property type="match status" value="1"/>
</dbReference>
<dbReference type="GO" id="GO:0004775">
    <property type="term" value="F:succinate-CoA ligase (ADP-forming) activity"/>
    <property type="evidence" value="ECO:0007669"/>
    <property type="project" value="UniProtKB-UniRule"/>
</dbReference>
<evidence type="ECO:0000313" key="11">
    <source>
        <dbReference type="Proteomes" id="UP000319852"/>
    </source>
</evidence>
<feature type="binding site" evidence="7">
    <location>
        <position position="251"/>
    </location>
    <ligand>
        <name>Mg(2+)</name>
        <dbReference type="ChEBI" id="CHEBI:18420"/>
    </ligand>
</feature>
<evidence type="ECO:0000256" key="6">
    <source>
        <dbReference type="ARBA" id="ARBA00022842"/>
    </source>
</evidence>
<dbReference type="InterPro" id="IPR013815">
    <property type="entry name" value="ATP_grasp_subdomain_1"/>
</dbReference>
<feature type="binding site" evidence="7">
    <location>
        <begin position="97"/>
        <end position="99"/>
    </location>
    <ligand>
        <name>ATP</name>
        <dbReference type="ChEBI" id="CHEBI:30616"/>
    </ligand>
</feature>
<evidence type="ECO:0000313" key="10">
    <source>
        <dbReference type="EMBL" id="QDS99018.1"/>
    </source>
</evidence>
<organism evidence="10 11">
    <name type="scientific">Adhaeretor mobilis</name>
    <dbReference type="NCBI Taxonomy" id="1930276"/>
    <lineage>
        <taxon>Bacteria</taxon>
        <taxon>Pseudomonadati</taxon>
        <taxon>Planctomycetota</taxon>
        <taxon>Planctomycetia</taxon>
        <taxon>Pirellulales</taxon>
        <taxon>Lacipirellulaceae</taxon>
        <taxon>Adhaeretor</taxon>
    </lineage>
</organism>
<keyword evidence="3 7" id="KW-0436">Ligase</keyword>
<keyword evidence="7 8" id="KW-0067">ATP-binding</keyword>
<feature type="domain" description="ATP-grasp" evidence="9">
    <location>
        <begin position="53"/>
        <end position="279"/>
    </location>
</feature>
<dbReference type="Pfam" id="PF00549">
    <property type="entry name" value="Ligase_CoA"/>
    <property type="match status" value="1"/>
</dbReference>
<dbReference type="InterPro" id="IPR017866">
    <property type="entry name" value="Succ-CoA_synthase_bsu_CS"/>
</dbReference>
<dbReference type="Pfam" id="PF08442">
    <property type="entry name" value="ATP-grasp_2"/>
    <property type="match status" value="1"/>
</dbReference>
<feature type="binding site" evidence="7">
    <location>
        <position position="265"/>
    </location>
    <ligand>
        <name>Mg(2+)</name>
        <dbReference type="ChEBI" id="CHEBI:18420"/>
    </ligand>
</feature>
<comment type="subunit">
    <text evidence="7">Heterotetramer of two alpha and two beta subunits.</text>
</comment>
<dbReference type="EC" id="6.2.1.5" evidence="7"/>